<evidence type="ECO:0000256" key="4">
    <source>
        <dbReference type="ARBA" id="ARBA00022679"/>
    </source>
</evidence>
<evidence type="ECO:0000256" key="7">
    <source>
        <dbReference type="ARBA" id="ARBA00022840"/>
    </source>
</evidence>
<evidence type="ECO:0000256" key="6">
    <source>
        <dbReference type="ARBA" id="ARBA00022741"/>
    </source>
</evidence>
<dbReference type="EC" id="2.5.1.75" evidence="10"/>
<gene>
    <name evidence="10" type="primary">miaA</name>
    <name evidence="14" type="ORF">BC781_10357</name>
</gene>
<dbReference type="NCBIfam" id="TIGR00174">
    <property type="entry name" value="miaA"/>
    <property type="match status" value="1"/>
</dbReference>
<evidence type="ECO:0000256" key="11">
    <source>
        <dbReference type="RuleBase" id="RU003783"/>
    </source>
</evidence>
<evidence type="ECO:0000256" key="3">
    <source>
        <dbReference type="ARBA" id="ARBA00005842"/>
    </source>
</evidence>
<comment type="similarity">
    <text evidence="3 10 13">Belongs to the IPP transferase family.</text>
</comment>
<evidence type="ECO:0000256" key="5">
    <source>
        <dbReference type="ARBA" id="ARBA00022694"/>
    </source>
</evidence>
<keyword evidence="8 10" id="KW-0460">Magnesium</keyword>
<keyword evidence="15" id="KW-1185">Reference proteome</keyword>
<comment type="cofactor">
    <cofactor evidence="1 10">
        <name>Mg(2+)</name>
        <dbReference type="ChEBI" id="CHEBI:18420"/>
    </cofactor>
</comment>
<feature type="binding site" evidence="10">
    <location>
        <begin position="11"/>
        <end position="18"/>
    </location>
    <ligand>
        <name>ATP</name>
        <dbReference type="ChEBI" id="CHEBI:30616"/>
    </ligand>
</feature>
<dbReference type="GO" id="GO:0005524">
    <property type="term" value="F:ATP binding"/>
    <property type="evidence" value="ECO:0007669"/>
    <property type="project" value="UniProtKB-UniRule"/>
</dbReference>
<feature type="site" description="Interaction with substrate tRNA" evidence="10">
    <location>
        <position position="106"/>
    </location>
</feature>
<dbReference type="OrthoDB" id="9776390at2"/>
<dbReference type="EMBL" id="QGDO01000003">
    <property type="protein sequence ID" value="PWJ41807.1"/>
    <property type="molecule type" value="Genomic_DNA"/>
</dbReference>
<dbReference type="Gene3D" id="3.40.50.300">
    <property type="entry name" value="P-loop containing nucleotide triphosphate hydrolases"/>
    <property type="match status" value="2"/>
</dbReference>
<comment type="subunit">
    <text evidence="10">Monomer.</text>
</comment>
<feature type="region of interest" description="Interaction with substrate tRNA" evidence="10">
    <location>
        <begin position="36"/>
        <end position="39"/>
    </location>
</feature>
<dbReference type="GO" id="GO:0052381">
    <property type="term" value="F:tRNA dimethylallyltransferase activity"/>
    <property type="evidence" value="ECO:0007669"/>
    <property type="project" value="UniProtKB-UniRule"/>
</dbReference>
<evidence type="ECO:0000256" key="10">
    <source>
        <dbReference type="HAMAP-Rule" id="MF_00185"/>
    </source>
</evidence>
<dbReference type="AlphaFoldDB" id="A0A315ZWU9"/>
<dbReference type="InterPro" id="IPR027417">
    <property type="entry name" value="P-loop_NTPase"/>
</dbReference>
<name>A0A315ZWU9_SEDFL</name>
<evidence type="ECO:0000256" key="1">
    <source>
        <dbReference type="ARBA" id="ARBA00001946"/>
    </source>
</evidence>
<keyword evidence="6 10" id="KW-0547">Nucleotide-binding</keyword>
<comment type="caution">
    <text evidence="10">Lacks conserved residue(s) required for the propagation of feature annotation.</text>
</comment>
<dbReference type="SUPFAM" id="SSF52540">
    <property type="entry name" value="P-loop containing nucleoside triphosphate hydrolases"/>
    <property type="match status" value="2"/>
</dbReference>
<evidence type="ECO:0000256" key="2">
    <source>
        <dbReference type="ARBA" id="ARBA00003213"/>
    </source>
</evidence>
<keyword evidence="4 10" id="KW-0808">Transferase</keyword>
<evidence type="ECO:0000256" key="13">
    <source>
        <dbReference type="RuleBase" id="RU003785"/>
    </source>
</evidence>
<dbReference type="Proteomes" id="UP000245535">
    <property type="component" value="Unassembled WGS sequence"/>
</dbReference>
<dbReference type="Pfam" id="PF01715">
    <property type="entry name" value="IPPT"/>
    <property type="match status" value="1"/>
</dbReference>
<comment type="catalytic activity">
    <reaction evidence="9 10 11">
        <text>adenosine(37) in tRNA + dimethylallyl diphosphate = N(6)-dimethylallyladenosine(37) in tRNA + diphosphate</text>
        <dbReference type="Rhea" id="RHEA:26482"/>
        <dbReference type="Rhea" id="RHEA-COMP:10162"/>
        <dbReference type="Rhea" id="RHEA-COMP:10375"/>
        <dbReference type="ChEBI" id="CHEBI:33019"/>
        <dbReference type="ChEBI" id="CHEBI:57623"/>
        <dbReference type="ChEBI" id="CHEBI:74411"/>
        <dbReference type="ChEBI" id="CHEBI:74415"/>
        <dbReference type="EC" id="2.5.1.75"/>
    </reaction>
</comment>
<feature type="binding site" evidence="10">
    <location>
        <begin position="13"/>
        <end position="18"/>
    </location>
    <ligand>
        <name>substrate</name>
    </ligand>
</feature>
<evidence type="ECO:0000256" key="8">
    <source>
        <dbReference type="ARBA" id="ARBA00022842"/>
    </source>
</evidence>
<dbReference type="PANTHER" id="PTHR11088:SF60">
    <property type="entry name" value="TRNA DIMETHYLALLYLTRANSFERASE"/>
    <property type="match status" value="1"/>
</dbReference>
<feature type="site" description="Interaction with substrate tRNA" evidence="10">
    <location>
        <position position="129"/>
    </location>
</feature>
<dbReference type="InterPro" id="IPR039657">
    <property type="entry name" value="Dimethylallyltransferase"/>
</dbReference>
<evidence type="ECO:0000256" key="9">
    <source>
        <dbReference type="ARBA" id="ARBA00049563"/>
    </source>
</evidence>
<keyword evidence="5 10" id="KW-0819">tRNA processing</keyword>
<evidence type="ECO:0000313" key="15">
    <source>
        <dbReference type="Proteomes" id="UP000245535"/>
    </source>
</evidence>
<reference evidence="14 15" key="1">
    <citation type="submission" date="2018-03" db="EMBL/GenBank/DDBJ databases">
        <title>Genomic Encyclopedia of Archaeal and Bacterial Type Strains, Phase II (KMG-II): from individual species to whole genera.</title>
        <authorList>
            <person name="Goeker M."/>
        </authorList>
    </citation>
    <scope>NUCLEOTIDE SEQUENCE [LARGE SCALE GENOMIC DNA]</scope>
    <source>
        <strain evidence="14 15">DSM 28229</strain>
    </source>
</reference>
<dbReference type="GO" id="GO:0006400">
    <property type="term" value="P:tRNA modification"/>
    <property type="evidence" value="ECO:0007669"/>
    <property type="project" value="TreeGrafter"/>
</dbReference>
<protein>
    <recommendedName>
        <fullName evidence="10">tRNA dimethylallyltransferase</fullName>
        <ecNumber evidence="10">2.5.1.75</ecNumber>
    </recommendedName>
    <alternativeName>
        <fullName evidence="10">Dimethylallyl diphosphate:tRNA dimethylallyltransferase</fullName>
        <shortName evidence="10">DMAPP:tRNA dimethylallyltransferase</shortName>
        <shortName evidence="10">DMATase</shortName>
    </alternativeName>
    <alternativeName>
        <fullName evidence="10">Isopentenyl-diphosphate:tRNA isopentenyltransferase</fullName>
        <shortName evidence="10">IPP transferase</shortName>
        <shortName evidence="10">IPPT</shortName>
        <shortName evidence="10">IPTase</shortName>
    </alternativeName>
</protein>
<evidence type="ECO:0000256" key="12">
    <source>
        <dbReference type="RuleBase" id="RU003784"/>
    </source>
</evidence>
<sequence length="310" mass="35972">MNSLPLITILGPTASGKTNLGVQLAKLIQGEIISADSRQVYRGMDIGSGKDLNEYTLNDGTQIPYHLIDIKDPGYEYNVFEFQKDFLTTFEDIHQKGKIPILCGGTGMYIDSVVKGYRLLDVPRNIELRADLADKENDELIEILKEYRPLHNTTDITDRKRLVNAIEISLFEKENEALKNDFPPINHLIFGINLDRTIVKEKITKRLKQRLEEGMIEEVQGLLDQGFTAEQLKFYGLEYRFVTQYIQGELNYNDMYQKLNTAIHQFAKKQMTWFRRMEKKGTEIIWIDGNKTTEERMNFVMQTILQKSFL</sequence>
<dbReference type="PANTHER" id="PTHR11088">
    <property type="entry name" value="TRNA DIMETHYLALLYLTRANSFERASE"/>
    <property type="match status" value="1"/>
</dbReference>
<dbReference type="InterPro" id="IPR018022">
    <property type="entry name" value="IPT"/>
</dbReference>
<dbReference type="HAMAP" id="MF_00185">
    <property type="entry name" value="IPP_trans"/>
    <property type="match status" value="1"/>
</dbReference>
<evidence type="ECO:0000313" key="14">
    <source>
        <dbReference type="EMBL" id="PWJ41807.1"/>
    </source>
</evidence>
<proteinExistence type="inferred from homology"/>
<accession>A0A315ZWU9</accession>
<keyword evidence="7 10" id="KW-0067">ATP-binding</keyword>
<comment type="caution">
    <text evidence="14">The sequence shown here is derived from an EMBL/GenBank/DDBJ whole genome shotgun (WGS) entry which is preliminary data.</text>
</comment>
<organism evidence="14 15">
    <name type="scientific">Sediminitomix flava</name>
    <dbReference type="NCBI Taxonomy" id="379075"/>
    <lineage>
        <taxon>Bacteria</taxon>
        <taxon>Pseudomonadati</taxon>
        <taxon>Bacteroidota</taxon>
        <taxon>Cytophagia</taxon>
        <taxon>Cytophagales</taxon>
        <taxon>Flammeovirgaceae</taxon>
        <taxon>Sediminitomix</taxon>
    </lineage>
</organism>
<dbReference type="RefSeq" id="WP_109618152.1">
    <property type="nucleotide sequence ID" value="NZ_QGDO01000003.1"/>
</dbReference>
<comment type="function">
    <text evidence="2 10 12">Catalyzes the transfer of a dimethylallyl group onto the adenine at position 37 in tRNAs that read codons beginning with uridine, leading to the formation of N6-(dimethylallyl)adenosine (i(6)A).</text>
</comment>